<dbReference type="AlphaFoldDB" id="A0A0B7C3X6"/>
<dbReference type="EMBL" id="HACG01052460">
    <property type="protein sequence ID" value="CEK99331.1"/>
    <property type="molecule type" value="Transcribed_RNA"/>
</dbReference>
<organism evidence="1">
    <name type="scientific">Arion vulgaris</name>
    <dbReference type="NCBI Taxonomy" id="1028688"/>
    <lineage>
        <taxon>Eukaryota</taxon>
        <taxon>Metazoa</taxon>
        <taxon>Spiralia</taxon>
        <taxon>Lophotrochozoa</taxon>
        <taxon>Mollusca</taxon>
        <taxon>Gastropoda</taxon>
        <taxon>Heterobranchia</taxon>
        <taxon>Euthyneura</taxon>
        <taxon>Panpulmonata</taxon>
        <taxon>Eupulmonata</taxon>
        <taxon>Stylommatophora</taxon>
        <taxon>Helicina</taxon>
        <taxon>Arionoidea</taxon>
        <taxon>Arionidae</taxon>
        <taxon>Arion</taxon>
    </lineage>
</organism>
<feature type="non-terminal residue" evidence="1">
    <location>
        <position position="1"/>
    </location>
</feature>
<evidence type="ECO:0000313" key="1">
    <source>
        <dbReference type="EMBL" id="CEK99331.1"/>
    </source>
</evidence>
<accession>A0A0B7C3X6</accession>
<proteinExistence type="predicted"/>
<sequence>SHCSLHRQDVYGKVCSSVRTSCQCPTIPYTDKMSLFKDNTICIFEQVKPITITGHQV</sequence>
<reference evidence="1" key="1">
    <citation type="submission" date="2014-12" db="EMBL/GenBank/DDBJ databases">
        <title>Insight into the proteome of Arion vulgaris.</title>
        <authorList>
            <person name="Aradska J."/>
            <person name="Bulat T."/>
            <person name="Smidak R."/>
            <person name="Sarate P."/>
            <person name="Gangsoo J."/>
            <person name="Sialana F."/>
            <person name="Bilban M."/>
            <person name="Lubec G."/>
        </authorList>
    </citation>
    <scope>NUCLEOTIDE SEQUENCE</scope>
    <source>
        <tissue evidence="1">Skin</tissue>
    </source>
</reference>
<protein>
    <submittedName>
        <fullName evidence="1">Uncharacterized protein</fullName>
    </submittedName>
</protein>
<name>A0A0B7C3X6_9EUPU</name>
<gene>
    <name evidence="1" type="primary">ORF221015</name>
</gene>